<protein>
    <submittedName>
        <fullName evidence="1">Uncharacterized protein</fullName>
    </submittedName>
</protein>
<keyword evidence="2" id="KW-1185">Reference proteome</keyword>
<accession>A0ABN2UW95</accession>
<dbReference type="RefSeq" id="WP_343959362.1">
    <property type="nucleotide sequence ID" value="NZ_BAAAMN010000050.1"/>
</dbReference>
<reference evidence="1 2" key="1">
    <citation type="journal article" date="2019" name="Int. J. Syst. Evol. Microbiol.">
        <title>The Global Catalogue of Microorganisms (GCM) 10K type strain sequencing project: providing services to taxonomists for standard genome sequencing and annotation.</title>
        <authorList>
            <consortium name="The Broad Institute Genomics Platform"/>
            <consortium name="The Broad Institute Genome Sequencing Center for Infectious Disease"/>
            <person name="Wu L."/>
            <person name="Ma J."/>
        </authorList>
    </citation>
    <scope>NUCLEOTIDE SEQUENCE [LARGE SCALE GENOMIC DNA]</scope>
    <source>
        <strain evidence="1 2">JCM 13595</strain>
    </source>
</reference>
<dbReference type="Proteomes" id="UP001501461">
    <property type="component" value="Unassembled WGS sequence"/>
</dbReference>
<proteinExistence type="predicted"/>
<comment type="caution">
    <text evidence="1">The sequence shown here is derived from an EMBL/GenBank/DDBJ whole genome shotgun (WGS) entry which is preliminary data.</text>
</comment>
<gene>
    <name evidence="1" type="ORF">GCM10009720_25700</name>
</gene>
<evidence type="ECO:0000313" key="1">
    <source>
        <dbReference type="EMBL" id="GAA2043699.1"/>
    </source>
</evidence>
<dbReference type="EMBL" id="BAAAMN010000050">
    <property type="protein sequence ID" value="GAA2043699.1"/>
    <property type="molecule type" value="Genomic_DNA"/>
</dbReference>
<name>A0ABN2UW95_9MICC</name>
<evidence type="ECO:0000313" key="2">
    <source>
        <dbReference type="Proteomes" id="UP001501461"/>
    </source>
</evidence>
<organism evidence="1 2">
    <name type="scientific">Yaniella flava</name>
    <dbReference type="NCBI Taxonomy" id="287930"/>
    <lineage>
        <taxon>Bacteria</taxon>
        <taxon>Bacillati</taxon>
        <taxon>Actinomycetota</taxon>
        <taxon>Actinomycetes</taxon>
        <taxon>Micrococcales</taxon>
        <taxon>Micrococcaceae</taxon>
        <taxon>Yaniella</taxon>
    </lineage>
</organism>
<sequence length="204" mass="22738">MTADVPERYEIHEKADHLEVVGLSHDEMQEALKLYRTAQEKRLTARDSLHALMLEADLPLVSDATQRQAQRNLALREELLTTQGFQTYESLADRRDTLESSVRTWVSRLREKGSLFTVKHRGTTLIPSVQLLDSGQLNTAVAELIRPLRASGIDGWALWAWLCNPTGLLSGDVPAEVAATNPKRALRAAERSAASNWRPDAEAS</sequence>